<dbReference type="WBParaSite" id="TASK_0000300701-mRNA-1">
    <property type="protein sequence ID" value="TASK_0000300701-mRNA-1"/>
    <property type="gene ID" value="TASK_0000300701"/>
</dbReference>
<reference evidence="1 2" key="2">
    <citation type="submission" date="2018-11" db="EMBL/GenBank/DDBJ databases">
        <authorList>
            <consortium name="Pathogen Informatics"/>
        </authorList>
    </citation>
    <scope>NUCLEOTIDE SEQUENCE [LARGE SCALE GENOMIC DNA]</scope>
</reference>
<sequence length="112" mass="12037">MSVHYKAPVVLVYWCRVLHCWLPPPNSPSHDKALGLKALGVASAHHLARIDFHSVARPHSAPSPYSLLRGVVAENVRCAVLCGVVCGVWCVVAEAAVTSTAKAYQYGMPAFT</sequence>
<dbReference type="Proteomes" id="UP000282613">
    <property type="component" value="Unassembled WGS sequence"/>
</dbReference>
<name>A0A0R3W013_TAEAS</name>
<gene>
    <name evidence="1" type="ORF">TASK_LOCUS3009</name>
</gene>
<reference evidence="3" key="1">
    <citation type="submission" date="2017-02" db="UniProtKB">
        <authorList>
            <consortium name="WormBaseParasite"/>
        </authorList>
    </citation>
    <scope>IDENTIFICATION</scope>
</reference>
<evidence type="ECO:0000313" key="2">
    <source>
        <dbReference type="Proteomes" id="UP000282613"/>
    </source>
</evidence>
<organism evidence="3">
    <name type="scientific">Taenia asiatica</name>
    <name type="common">Asian tapeworm</name>
    <dbReference type="NCBI Taxonomy" id="60517"/>
    <lineage>
        <taxon>Eukaryota</taxon>
        <taxon>Metazoa</taxon>
        <taxon>Spiralia</taxon>
        <taxon>Lophotrochozoa</taxon>
        <taxon>Platyhelminthes</taxon>
        <taxon>Cestoda</taxon>
        <taxon>Eucestoda</taxon>
        <taxon>Cyclophyllidea</taxon>
        <taxon>Taeniidae</taxon>
        <taxon>Taenia</taxon>
    </lineage>
</organism>
<protein>
    <submittedName>
        <fullName evidence="3">Secreted protein</fullName>
    </submittedName>
</protein>
<evidence type="ECO:0000313" key="1">
    <source>
        <dbReference type="EMBL" id="VDK26872.1"/>
    </source>
</evidence>
<proteinExistence type="predicted"/>
<accession>A0A0R3W013</accession>
<dbReference type="EMBL" id="UYRS01004772">
    <property type="protein sequence ID" value="VDK26872.1"/>
    <property type="molecule type" value="Genomic_DNA"/>
</dbReference>
<keyword evidence="2" id="KW-1185">Reference proteome</keyword>
<dbReference type="AlphaFoldDB" id="A0A0R3W013"/>
<evidence type="ECO:0000313" key="3">
    <source>
        <dbReference type="WBParaSite" id="TASK_0000300701-mRNA-1"/>
    </source>
</evidence>